<keyword evidence="7" id="KW-0732">Signal</keyword>
<evidence type="ECO:0000313" key="9">
    <source>
        <dbReference type="EMBL" id="WFP16799.1"/>
    </source>
</evidence>
<dbReference type="Gene3D" id="3.40.50.200">
    <property type="entry name" value="Peptidase S8/S53 domain"/>
    <property type="match status" value="1"/>
</dbReference>
<organism evidence="9 10">
    <name type="scientific">Citricoccus muralis</name>
    <dbReference type="NCBI Taxonomy" id="169134"/>
    <lineage>
        <taxon>Bacteria</taxon>
        <taxon>Bacillati</taxon>
        <taxon>Actinomycetota</taxon>
        <taxon>Actinomycetes</taxon>
        <taxon>Micrococcales</taxon>
        <taxon>Micrococcaceae</taxon>
        <taxon>Citricoccus</taxon>
    </lineage>
</organism>
<accession>A0ABY8H7J1</accession>
<evidence type="ECO:0000256" key="6">
    <source>
        <dbReference type="SAM" id="Phobius"/>
    </source>
</evidence>
<dbReference type="GO" id="GO:0016787">
    <property type="term" value="F:hydrolase activity"/>
    <property type="evidence" value="ECO:0007669"/>
    <property type="project" value="UniProtKB-KW"/>
</dbReference>
<keyword evidence="4" id="KW-0720">Serine protease</keyword>
<evidence type="ECO:0000259" key="8">
    <source>
        <dbReference type="Pfam" id="PF00082"/>
    </source>
</evidence>
<keyword evidence="6" id="KW-0812">Transmembrane</keyword>
<dbReference type="InterPro" id="IPR023828">
    <property type="entry name" value="Peptidase_S8_Ser-AS"/>
</dbReference>
<feature type="chain" id="PRO_5047195108" evidence="7">
    <location>
        <begin position="37"/>
        <end position="468"/>
    </location>
</feature>
<keyword evidence="6" id="KW-0472">Membrane</keyword>
<evidence type="ECO:0000256" key="3">
    <source>
        <dbReference type="ARBA" id="ARBA00022801"/>
    </source>
</evidence>
<evidence type="ECO:0000256" key="2">
    <source>
        <dbReference type="ARBA" id="ARBA00022670"/>
    </source>
</evidence>
<dbReference type="InterPro" id="IPR036852">
    <property type="entry name" value="Peptidase_S8/S53_dom_sf"/>
</dbReference>
<name>A0ABY8H7J1_9MICC</name>
<dbReference type="PANTHER" id="PTHR43806:SF11">
    <property type="entry name" value="CEREVISIN-RELATED"/>
    <property type="match status" value="1"/>
</dbReference>
<evidence type="ECO:0000256" key="5">
    <source>
        <dbReference type="PROSITE-ProRule" id="PRU01240"/>
    </source>
</evidence>
<evidence type="ECO:0000256" key="4">
    <source>
        <dbReference type="ARBA" id="ARBA00022825"/>
    </source>
</evidence>
<evidence type="ECO:0000256" key="1">
    <source>
        <dbReference type="ARBA" id="ARBA00011073"/>
    </source>
</evidence>
<proteinExistence type="inferred from homology"/>
<reference evidence="9 10" key="1">
    <citation type="submission" date="2023-04" db="EMBL/GenBank/DDBJ databases">
        <title>Funneling lignin-derived compounds into biodiesel using alkali-halophilic Citricoccus sp. P2.</title>
        <authorList>
            <person name="Luo C.-B."/>
        </authorList>
    </citation>
    <scope>NUCLEOTIDE SEQUENCE [LARGE SCALE GENOMIC DNA]</scope>
    <source>
        <strain evidence="9 10">P2</strain>
    </source>
</reference>
<dbReference type="PROSITE" id="PS00138">
    <property type="entry name" value="SUBTILASE_SER"/>
    <property type="match status" value="1"/>
</dbReference>
<dbReference type="PANTHER" id="PTHR43806">
    <property type="entry name" value="PEPTIDASE S8"/>
    <property type="match status" value="1"/>
</dbReference>
<keyword evidence="10" id="KW-1185">Reference proteome</keyword>
<comment type="similarity">
    <text evidence="1 5">Belongs to the peptidase S8 family.</text>
</comment>
<dbReference type="RefSeq" id="WP_278157893.1">
    <property type="nucleotide sequence ID" value="NZ_CP121252.1"/>
</dbReference>
<dbReference type="PROSITE" id="PS51892">
    <property type="entry name" value="SUBTILASE"/>
    <property type="match status" value="1"/>
</dbReference>
<keyword evidence="3 9" id="KW-0378">Hydrolase</keyword>
<sequence>MTQHNTRARPRGGWRVAVAATATALFALGSAVPASADSSGVGWYMDDYGFSELHDQGFTGEGVTIAIAEFTFDQDAPEFQGADIEFVPVPEACTEGAAPENLDPQHGTSVLASLVGQGDGTDGIVQGVVPDARIIAYELPAGEVDISVPINGWSEECPQEEYSGQARAIQATDSGDVDVVSMSVVGGTVSPNNIQLAYMQLKGLPYFQGSGNSARGGADQVSDTATYAGSAAIGSADSSGAASDFSNPGDGLSLLAPGEDIPVRDVHTGELRTSAGTSYAGPIAAGTYALARQAWPDATPEQLLQSLARNVRDGNGELDFKGDELGFGLIDPRAVVATDPSDYPRDNPFVEGKTTYMEDEDPWLAMEDVLIGAPTDQQMMNAQDFTMNIGVDPDSIVWIPEEVEDMVGVSAQDLLGGESTSDENSSDDVDQDRDGLPGGILAALVGGGAVIVLLIVIVTVVLLRQRRR</sequence>
<dbReference type="Proteomes" id="UP001219037">
    <property type="component" value="Chromosome"/>
</dbReference>
<dbReference type="PRINTS" id="PR00723">
    <property type="entry name" value="SUBTILISIN"/>
</dbReference>
<dbReference type="EMBL" id="CP121252">
    <property type="protein sequence ID" value="WFP16799.1"/>
    <property type="molecule type" value="Genomic_DNA"/>
</dbReference>
<keyword evidence="2" id="KW-0645">Protease</keyword>
<gene>
    <name evidence="9" type="ORF">P8192_01330</name>
</gene>
<dbReference type="InterPro" id="IPR015500">
    <property type="entry name" value="Peptidase_S8_subtilisin-rel"/>
</dbReference>
<keyword evidence="6" id="KW-1133">Transmembrane helix</keyword>
<protein>
    <submittedName>
        <fullName evidence="9">S8/S53 family peptidase</fullName>
        <ecNumber evidence="9">3.4.-.-</ecNumber>
    </submittedName>
</protein>
<evidence type="ECO:0000256" key="7">
    <source>
        <dbReference type="SAM" id="SignalP"/>
    </source>
</evidence>
<dbReference type="SUPFAM" id="SSF52743">
    <property type="entry name" value="Subtilisin-like"/>
    <property type="match status" value="1"/>
</dbReference>
<dbReference type="CDD" id="cd00306">
    <property type="entry name" value="Peptidases_S8_S53"/>
    <property type="match status" value="1"/>
</dbReference>
<comment type="caution">
    <text evidence="5">Lacks conserved residue(s) required for the propagation of feature annotation.</text>
</comment>
<feature type="domain" description="Peptidase S8/S53" evidence="8">
    <location>
        <begin position="60"/>
        <end position="314"/>
    </location>
</feature>
<feature type="transmembrane region" description="Helical" evidence="6">
    <location>
        <begin position="440"/>
        <end position="463"/>
    </location>
</feature>
<dbReference type="Pfam" id="PF00082">
    <property type="entry name" value="Peptidase_S8"/>
    <property type="match status" value="1"/>
</dbReference>
<dbReference type="EC" id="3.4.-.-" evidence="9"/>
<feature type="signal peptide" evidence="7">
    <location>
        <begin position="1"/>
        <end position="36"/>
    </location>
</feature>
<dbReference type="InterPro" id="IPR000209">
    <property type="entry name" value="Peptidase_S8/S53_dom"/>
</dbReference>
<evidence type="ECO:0000313" key="10">
    <source>
        <dbReference type="Proteomes" id="UP001219037"/>
    </source>
</evidence>
<dbReference type="InterPro" id="IPR050131">
    <property type="entry name" value="Peptidase_S8_subtilisin-like"/>
</dbReference>